<dbReference type="Proteomes" id="UP001107558">
    <property type="component" value="Chromosome 3"/>
</dbReference>
<keyword evidence="1" id="KW-1133">Transmembrane helix</keyword>
<evidence type="ECO:0000256" key="1">
    <source>
        <dbReference type="SAM" id="Phobius"/>
    </source>
</evidence>
<keyword evidence="3" id="KW-1185">Reference proteome</keyword>
<organism evidence="2 3">
    <name type="scientific">Polypedilum vanderplanki</name>
    <name type="common">Sleeping chironomid midge</name>
    <dbReference type="NCBI Taxonomy" id="319348"/>
    <lineage>
        <taxon>Eukaryota</taxon>
        <taxon>Metazoa</taxon>
        <taxon>Ecdysozoa</taxon>
        <taxon>Arthropoda</taxon>
        <taxon>Hexapoda</taxon>
        <taxon>Insecta</taxon>
        <taxon>Pterygota</taxon>
        <taxon>Neoptera</taxon>
        <taxon>Endopterygota</taxon>
        <taxon>Diptera</taxon>
        <taxon>Nematocera</taxon>
        <taxon>Chironomoidea</taxon>
        <taxon>Chironomidae</taxon>
        <taxon>Chironominae</taxon>
        <taxon>Polypedilum</taxon>
        <taxon>Polypedilum</taxon>
    </lineage>
</organism>
<sequence length="109" mass="12829">MEKKNFVIIFLIFIIVYQSFEIKRIETSEGLCRKELFESQLTNWALLSIFTVCFASFLIFLKFKLRTKSKQNNEKLQDISHSLIPEASKCSCNSVNLKEIEHKLFSKML</sequence>
<dbReference type="EMBL" id="JADBJN010000003">
    <property type="protein sequence ID" value="KAG5670175.1"/>
    <property type="molecule type" value="Genomic_DNA"/>
</dbReference>
<evidence type="ECO:0000313" key="2">
    <source>
        <dbReference type="EMBL" id="KAG5670175.1"/>
    </source>
</evidence>
<keyword evidence="1" id="KW-0812">Transmembrane</keyword>
<protein>
    <submittedName>
        <fullName evidence="2">Uncharacterized protein</fullName>
    </submittedName>
</protein>
<dbReference type="AlphaFoldDB" id="A0A9J6BKN4"/>
<name>A0A9J6BKN4_POLVA</name>
<keyword evidence="1" id="KW-0472">Membrane</keyword>
<feature type="transmembrane region" description="Helical" evidence="1">
    <location>
        <begin position="42"/>
        <end position="61"/>
    </location>
</feature>
<proteinExistence type="predicted"/>
<comment type="caution">
    <text evidence="2">The sequence shown here is derived from an EMBL/GenBank/DDBJ whole genome shotgun (WGS) entry which is preliminary data.</text>
</comment>
<accession>A0A9J6BKN4</accession>
<reference evidence="2" key="1">
    <citation type="submission" date="2021-03" db="EMBL/GenBank/DDBJ databases">
        <title>Chromosome level genome of the anhydrobiotic midge Polypedilum vanderplanki.</title>
        <authorList>
            <person name="Yoshida Y."/>
            <person name="Kikawada T."/>
            <person name="Gusev O."/>
        </authorList>
    </citation>
    <scope>NUCLEOTIDE SEQUENCE</scope>
    <source>
        <strain evidence="2">NIAS01</strain>
        <tissue evidence="2">Whole body or cell culture</tissue>
    </source>
</reference>
<gene>
    <name evidence="2" type="ORF">PVAND_000456</name>
</gene>
<evidence type="ECO:0000313" key="3">
    <source>
        <dbReference type="Proteomes" id="UP001107558"/>
    </source>
</evidence>